<accession>A0A978V1H0</accession>
<name>A0A978V1H0_ZIZJJ</name>
<comment type="caution">
    <text evidence="1">The sequence shown here is derived from an EMBL/GenBank/DDBJ whole genome shotgun (WGS) entry which is preliminary data.</text>
</comment>
<organism evidence="1 2">
    <name type="scientific">Ziziphus jujuba var. spinosa</name>
    <dbReference type="NCBI Taxonomy" id="714518"/>
    <lineage>
        <taxon>Eukaryota</taxon>
        <taxon>Viridiplantae</taxon>
        <taxon>Streptophyta</taxon>
        <taxon>Embryophyta</taxon>
        <taxon>Tracheophyta</taxon>
        <taxon>Spermatophyta</taxon>
        <taxon>Magnoliopsida</taxon>
        <taxon>eudicotyledons</taxon>
        <taxon>Gunneridae</taxon>
        <taxon>Pentapetalae</taxon>
        <taxon>rosids</taxon>
        <taxon>fabids</taxon>
        <taxon>Rosales</taxon>
        <taxon>Rhamnaceae</taxon>
        <taxon>Paliureae</taxon>
        <taxon>Ziziphus</taxon>
    </lineage>
</organism>
<proteinExistence type="predicted"/>
<reference evidence="1" key="1">
    <citation type="journal article" date="2021" name="Front. Plant Sci.">
        <title>Chromosome-Scale Genome Assembly for Chinese Sour Jujube and Insights Into Its Genome Evolution and Domestication Signature.</title>
        <authorList>
            <person name="Shen L.-Y."/>
            <person name="Luo H."/>
            <person name="Wang X.-L."/>
            <person name="Wang X.-M."/>
            <person name="Qiu X.-J."/>
            <person name="Liu H."/>
            <person name="Zhou S.-S."/>
            <person name="Jia K.-H."/>
            <person name="Nie S."/>
            <person name="Bao Y.-T."/>
            <person name="Zhang R.-G."/>
            <person name="Yun Q.-Z."/>
            <person name="Chai Y.-H."/>
            <person name="Lu J.-Y."/>
            <person name="Li Y."/>
            <person name="Zhao S.-W."/>
            <person name="Mao J.-F."/>
            <person name="Jia S.-G."/>
            <person name="Mao Y.-M."/>
        </authorList>
    </citation>
    <scope>NUCLEOTIDE SEQUENCE</scope>
    <source>
        <strain evidence="1">AT0</strain>
        <tissue evidence="1">Leaf</tissue>
    </source>
</reference>
<dbReference type="EMBL" id="JAEACU010000007">
    <property type="protein sequence ID" value="KAH7521203.1"/>
    <property type="molecule type" value="Genomic_DNA"/>
</dbReference>
<sequence>MVFVCCSDQLYQRRIKNSESDDDGKCIDAKLVTSTLLNTAFGPVWLRTLQWDSLAPCYILQCLPRQEEDVVDFDFTYYQSKDSKAPRLYEDVIGEIEQMAVIKYRALPHWGKNQNIILDVSMDRQLLGLQGGITIFKEGCALEVKKLVRSEEGPVIYRLSSLLCVTATYKG</sequence>
<evidence type="ECO:0000313" key="2">
    <source>
        <dbReference type="Proteomes" id="UP000813462"/>
    </source>
</evidence>
<dbReference type="Proteomes" id="UP000813462">
    <property type="component" value="Unassembled WGS sequence"/>
</dbReference>
<evidence type="ECO:0000313" key="1">
    <source>
        <dbReference type="EMBL" id="KAH7521203.1"/>
    </source>
</evidence>
<gene>
    <name evidence="1" type="ORF">FEM48_Zijuj07G0008400</name>
</gene>
<dbReference type="AlphaFoldDB" id="A0A978V1H0"/>
<protein>
    <submittedName>
        <fullName evidence="1">Uncharacterized protein</fullName>
    </submittedName>
</protein>